<dbReference type="RefSeq" id="WP_338604023.1">
    <property type="nucleotide sequence ID" value="NZ_AP028679.1"/>
</dbReference>
<organism evidence="2 3">
    <name type="scientific">Desulfoferula mesophila</name>
    <dbReference type="NCBI Taxonomy" id="3058419"/>
    <lineage>
        <taxon>Bacteria</taxon>
        <taxon>Pseudomonadati</taxon>
        <taxon>Thermodesulfobacteriota</taxon>
        <taxon>Desulfarculia</taxon>
        <taxon>Desulfarculales</taxon>
        <taxon>Desulfarculaceae</taxon>
        <taxon>Desulfoferula</taxon>
    </lineage>
</organism>
<protein>
    <recommendedName>
        <fullName evidence="1">DUF3786 domain-containing protein</fullName>
    </recommendedName>
</protein>
<name>A0AAU9E8N3_9BACT</name>
<feature type="domain" description="DUF3786" evidence="1">
    <location>
        <begin position="24"/>
        <end position="195"/>
    </location>
</feature>
<evidence type="ECO:0000313" key="2">
    <source>
        <dbReference type="EMBL" id="BEQ12952.1"/>
    </source>
</evidence>
<keyword evidence="3" id="KW-1185">Reference proteome</keyword>
<evidence type="ECO:0000313" key="3">
    <source>
        <dbReference type="Proteomes" id="UP001366166"/>
    </source>
</evidence>
<dbReference type="Pfam" id="PF12654">
    <property type="entry name" value="DUF3786"/>
    <property type="match status" value="1"/>
</dbReference>
<dbReference type="EMBL" id="AP028679">
    <property type="protein sequence ID" value="BEQ12952.1"/>
    <property type="molecule type" value="Genomic_DNA"/>
</dbReference>
<proteinExistence type="predicted"/>
<reference evidence="3" key="1">
    <citation type="journal article" date="2023" name="Arch. Microbiol.">
        <title>Desulfoferula mesophilus gen. nov. sp. nov., a mesophilic sulfate-reducing bacterium isolated from a brackish lake sediment.</title>
        <authorList>
            <person name="Watanabe T."/>
            <person name="Yabe T."/>
            <person name="Tsuji J.M."/>
            <person name="Fukui M."/>
        </authorList>
    </citation>
    <scope>NUCLEOTIDE SEQUENCE [LARGE SCALE GENOMIC DNA]</scope>
    <source>
        <strain evidence="3">12FAK</strain>
    </source>
</reference>
<evidence type="ECO:0000259" key="1">
    <source>
        <dbReference type="Pfam" id="PF12654"/>
    </source>
</evidence>
<gene>
    <name evidence="2" type="ORF">FAK_00180</name>
</gene>
<dbReference type="Proteomes" id="UP001366166">
    <property type="component" value="Chromosome"/>
</dbReference>
<dbReference type="InterPro" id="IPR024264">
    <property type="entry name" value="DUF3786"/>
</dbReference>
<sequence length="208" mass="22773">MARVDDYQKSFDLAAEELATRNWTDVARKAGAKASDDAAYLEMNYLGRPVRVTAPPISVTATDNGPEIPLAEQALVLHYLVNADGTQPSGEWITYREVEAGEFYWSAFVKRAKDPLVGFFGERPELLTELAPLVGGEGPGETGDASVIIRAFPMVPIQLVLWAGDEEFPADGNLLFDRTIGRYLSTEDIALTAGMPIYKMMALSRQKG</sequence>
<dbReference type="AlphaFoldDB" id="A0AAU9E8N3"/>
<dbReference type="KEGG" id="dmp:FAK_00180"/>
<accession>A0AAU9E8N3</accession>